<dbReference type="InterPro" id="IPR036412">
    <property type="entry name" value="HAD-like_sf"/>
</dbReference>
<dbReference type="Proteomes" id="UP000019147">
    <property type="component" value="Chromosome"/>
</dbReference>
<dbReference type="STRING" id="1143323.M787_001080"/>
<dbReference type="AlphaFoldDB" id="A0A173DYC8"/>
<dbReference type="EMBL" id="CP015840">
    <property type="protein sequence ID" value="ANG65920.1"/>
    <property type="molecule type" value="Genomic_DNA"/>
</dbReference>
<dbReference type="eggNOG" id="COG0560">
    <property type="taxonomic scope" value="Bacteria"/>
</dbReference>
<reference evidence="1 2" key="1">
    <citation type="journal article" date="2014" name="Syst. Appl. Microbiol.">
        <title>Evidence for the existence of two new members of the family Chlamydiaceae and proposal of Chlamydia avium sp. nov. and Chlamydia gallinacea sp. nov.</title>
        <authorList>
            <person name="Sachse K."/>
            <person name="Laroucau K."/>
            <person name="Riege K."/>
            <person name="Wehner S."/>
            <person name="Dilcher M."/>
            <person name="Creasy H.H."/>
            <person name="Weidmann M."/>
            <person name="Myers G."/>
            <person name="Vorimore F."/>
            <person name="Vicari N."/>
            <person name="Magnino S."/>
            <person name="Liebler-Tenorio E."/>
            <person name="Ruettger A."/>
            <person name="Bavoil P.M."/>
            <person name="Hufert F.T."/>
            <person name="Rossello-Mora R."/>
            <person name="Marz M."/>
        </authorList>
    </citation>
    <scope>NUCLEOTIDE SEQUENCE [LARGE SCALE GENOMIC DNA]</scope>
    <source>
        <strain evidence="1 2">08-1274/3</strain>
    </source>
</reference>
<dbReference type="InterPro" id="IPR023214">
    <property type="entry name" value="HAD_sf"/>
</dbReference>
<dbReference type="Gene3D" id="3.40.50.1000">
    <property type="entry name" value="HAD superfamily/HAD-like"/>
    <property type="match status" value="1"/>
</dbReference>
<accession>A0A173DYC8</accession>
<dbReference type="OrthoDB" id="21078at2"/>
<evidence type="ECO:0000313" key="2">
    <source>
        <dbReference type="Proteomes" id="UP000019147"/>
    </source>
</evidence>
<protein>
    <submittedName>
        <fullName evidence="1">Haloacid dehalogenase</fullName>
    </submittedName>
</protein>
<dbReference type="RefSeq" id="WP_021828620.1">
    <property type="nucleotide sequence ID" value="NZ_CP015840.1"/>
</dbReference>
<evidence type="ECO:0000313" key="1">
    <source>
        <dbReference type="EMBL" id="ANG65920.1"/>
    </source>
</evidence>
<dbReference type="Pfam" id="PF12710">
    <property type="entry name" value="HAD"/>
    <property type="match status" value="1"/>
</dbReference>
<gene>
    <name evidence="1" type="ORF">M787_001080</name>
</gene>
<proteinExistence type="predicted"/>
<dbReference type="GeneID" id="81477895"/>
<dbReference type="Gene3D" id="1.20.1440.100">
    <property type="entry name" value="SG protein - dephosphorylation function"/>
    <property type="match status" value="1"/>
</dbReference>
<dbReference type="KEGG" id="cgz:M787_001080"/>
<sequence>MRQSCIYAFDLDGTLLRGTSSIGFYRYALRRGVFSYKTLPSCCFSFFCFLTFLDLPTFYSRIVSSLLVKVPFSDLVSVARDFAEKLCQKDFYFPTLEKFYEALNDPLGEVMIFSSSPDFIVEPIAKKLGANMWYASYFQGGVSRQMVENQCLTGNNKAKILSYLKKIGRARSHTFSDSILDLPFLLLGEEKTVVRPRGRLKKMAKKYYWNII</sequence>
<dbReference type="SUPFAM" id="SSF56784">
    <property type="entry name" value="HAD-like"/>
    <property type="match status" value="1"/>
</dbReference>
<organism evidence="1 2">
    <name type="scientific">Chlamydia gallinacea 08-1274/3</name>
    <dbReference type="NCBI Taxonomy" id="1143323"/>
    <lineage>
        <taxon>Bacteria</taxon>
        <taxon>Pseudomonadati</taxon>
        <taxon>Chlamydiota</taxon>
        <taxon>Chlamydiia</taxon>
        <taxon>Chlamydiales</taxon>
        <taxon>Chlamydiaceae</taxon>
        <taxon>Chlamydia/Chlamydophila group</taxon>
        <taxon>Chlamydia</taxon>
    </lineage>
</organism>
<name>A0A173DYC8_9CHLA</name>